<evidence type="ECO:0000313" key="1">
    <source>
        <dbReference type="EMBL" id="KZT50564.1"/>
    </source>
</evidence>
<name>A0A165CC58_9BASI</name>
<protein>
    <submittedName>
        <fullName evidence="1">Uncharacterized protein</fullName>
    </submittedName>
</protein>
<sequence>MSSPRRPLRALDRPAAGAHVCPPALSIRWLALPARGREHRSDVLKHTARALLAWGLYAYRGGRGPYLISRGAVNDTGEQNPPTLRL</sequence>
<organism evidence="1 2">
    <name type="scientific">Calocera cornea HHB12733</name>
    <dbReference type="NCBI Taxonomy" id="1353952"/>
    <lineage>
        <taxon>Eukaryota</taxon>
        <taxon>Fungi</taxon>
        <taxon>Dikarya</taxon>
        <taxon>Basidiomycota</taxon>
        <taxon>Agaricomycotina</taxon>
        <taxon>Dacrymycetes</taxon>
        <taxon>Dacrymycetales</taxon>
        <taxon>Dacrymycetaceae</taxon>
        <taxon>Calocera</taxon>
    </lineage>
</organism>
<dbReference type="InParanoid" id="A0A165CC58"/>
<keyword evidence="2" id="KW-1185">Reference proteome</keyword>
<dbReference type="EMBL" id="KV424161">
    <property type="protein sequence ID" value="KZT50564.1"/>
    <property type="molecule type" value="Genomic_DNA"/>
</dbReference>
<dbReference type="Proteomes" id="UP000076842">
    <property type="component" value="Unassembled WGS sequence"/>
</dbReference>
<proteinExistence type="predicted"/>
<dbReference type="AlphaFoldDB" id="A0A165CC58"/>
<gene>
    <name evidence="1" type="ORF">CALCODRAFT_504597</name>
</gene>
<accession>A0A165CC58</accession>
<reference evidence="1 2" key="1">
    <citation type="journal article" date="2016" name="Mol. Biol. Evol.">
        <title>Comparative Genomics of Early-Diverging Mushroom-Forming Fungi Provides Insights into the Origins of Lignocellulose Decay Capabilities.</title>
        <authorList>
            <person name="Nagy L.G."/>
            <person name="Riley R."/>
            <person name="Tritt A."/>
            <person name="Adam C."/>
            <person name="Daum C."/>
            <person name="Floudas D."/>
            <person name="Sun H."/>
            <person name="Yadav J.S."/>
            <person name="Pangilinan J."/>
            <person name="Larsson K.H."/>
            <person name="Matsuura K."/>
            <person name="Barry K."/>
            <person name="Labutti K."/>
            <person name="Kuo R."/>
            <person name="Ohm R.A."/>
            <person name="Bhattacharya S.S."/>
            <person name="Shirouzu T."/>
            <person name="Yoshinaga Y."/>
            <person name="Martin F.M."/>
            <person name="Grigoriev I.V."/>
            <person name="Hibbett D.S."/>
        </authorList>
    </citation>
    <scope>NUCLEOTIDE SEQUENCE [LARGE SCALE GENOMIC DNA]</scope>
    <source>
        <strain evidence="1 2">HHB12733</strain>
    </source>
</reference>
<evidence type="ECO:0000313" key="2">
    <source>
        <dbReference type="Proteomes" id="UP000076842"/>
    </source>
</evidence>